<comment type="cofactor">
    <cofactor evidence="1 8">
        <name>FAD</name>
        <dbReference type="ChEBI" id="CHEBI:57692"/>
    </cofactor>
</comment>
<evidence type="ECO:0000256" key="8">
    <source>
        <dbReference type="RuleBase" id="RU003862"/>
    </source>
</evidence>
<keyword evidence="5 8" id="KW-0274">FAD</keyword>
<evidence type="ECO:0000313" key="9">
    <source>
        <dbReference type="EMBL" id="MDH6180696.1"/>
    </source>
</evidence>
<keyword evidence="4 8" id="KW-0285">Flavoprotein</keyword>
<protein>
    <recommendedName>
        <fullName evidence="8">Methylenetetrahydrofolate reductase</fullName>
    </recommendedName>
</protein>
<evidence type="ECO:0000313" key="10">
    <source>
        <dbReference type="Proteomes" id="UP001160142"/>
    </source>
</evidence>
<dbReference type="PANTHER" id="PTHR45754">
    <property type="entry name" value="METHYLENETETRAHYDROFOLATE REDUCTASE"/>
    <property type="match status" value="1"/>
</dbReference>
<comment type="pathway">
    <text evidence="2 8">One-carbon metabolism; tetrahydrofolate interconversion.</text>
</comment>
<name>A0ABT6KL13_9MICO</name>
<dbReference type="EMBL" id="JARXVQ010000001">
    <property type="protein sequence ID" value="MDH6180696.1"/>
    <property type="molecule type" value="Genomic_DNA"/>
</dbReference>
<evidence type="ECO:0000256" key="1">
    <source>
        <dbReference type="ARBA" id="ARBA00001974"/>
    </source>
</evidence>
<dbReference type="CDD" id="cd00537">
    <property type="entry name" value="MTHFR"/>
    <property type="match status" value="1"/>
</dbReference>
<gene>
    <name evidence="9" type="ORF">M2152_000878</name>
</gene>
<proteinExistence type="inferred from homology"/>
<organism evidence="9 10">
    <name type="scientific">Antiquaquibacter oligotrophicus</name>
    <dbReference type="NCBI Taxonomy" id="2880260"/>
    <lineage>
        <taxon>Bacteria</taxon>
        <taxon>Bacillati</taxon>
        <taxon>Actinomycetota</taxon>
        <taxon>Actinomycetes</taxon>
        <taxon>Micrococcales</taxon>
        <taxon>Microbacteriaceae</taxon>
        <taxon>Antiquaquibacter</taxon>
    </lineage>
</organism>
<comment type="caution">
    <text evidence="9">The sequence shown here is derived from an EMBL/GenBank/DDBJ whole genome shotgun (WGS) entry which is preliminary data.</text>
</comment>
<evidence type="ECO:0000256" key="5">
    <source>
        <dbReference type="ARBA" id="ARBA00022827"/>
    </source>
</evidence>
<dbReference type="PANTHER" id="PTHR45754:SF3">
    <property type="entry name" value="METHYLENETETRAHYDROFOLATE REDUCTASE (NADPH)"/>
    <property type="match status" value="1"/>
</dbReference>
<reference evidence="9 10" key="1">
    <citation type="submission" date="2023-04" db="EMBL/GenBank/DDBJ databases">
        <title>Genome Encyclopedia of Bacteria and Archaea VI: Functional Genomics of Type Strains.</title>
        <authorList>
            <person name="Whitman W."/>
        </authorList>
    </citation>
    <scope>NUCLEOTIDE SEQUENCE [LARGE SCALE GENOMIC DNA]</scope>
    <source>
        <strain evidence="9 10">SG_E_30_P1</strain>
    </source>
</reference>
<dbReference type="InterPro" id="IPR003171">
    <property type="entry name" value="Mehydrof_redctse-like"/>
</dbReference>
<evidence type="ECO:0000256" key="4">
    <source>
        <dbReference type="ARBA" id="ARBA00022630"/>
    </source>
</evidence>
<dbReference type="Proteomes" id="UP001160142">
    <property type="component" value="Unassembled WGS sequence"/>
</dbReference>
<dbReference type="InterPro" id="IPR029041">
    <property type="entry name" value="FAD-linked_oxidoreductase-like"/>
</dbReference>
<sequence length="355" mass="38197">MSGDPDRCDSRARHPPQRIAEFWLPEGVCDVSERPHFPARPTFSFELYPPRSGDAEAALYASIAELVAASPEFISVTYGASGSTRGLSLAVLTHMLSTTSVKPMAHLTCVGSSYAEASGLIREFLDAGITSFLALRGDPPAGSTEDDDFLGDLGSAGELVQLIHRVQKEREPFRFGDVPGFPGAKRVESGEKVTIAVAAFPNGHPRSRSVEQDLDTLLAKEAAGANLAITQLFFHADEYLSFVERAREAGVTMRILPGIMPVLSIRRLERIIELTGEETPVDLHRALESAGDEEAQRRVGIAHAIELGTSLLDGGAPGLHLYTFNQHSAPLAVLRGVGLLDDAARYPSLEESDIA</sequence>
<comment type="catalytic activity">
    <reaction evidence="7">
        <text>(6S)-5-methyl-5,6,7,8-tetrahydrofolate + NAD(+) = (6R)-5,10-methylene-5,6,7,8-tetrahydrofolate + NADH + H(+)</text>
        <dbReference type="Rhea" id="RHEA:19821"/>
        <dbReference type="ChEBI" id="CHEBI:15378"/>
        <dbReference type="ChEBI" id="CHEBI:15636"/>
        <dbReference type="ChEBI" id="CHEBI:18608"/>
        <dbReference type="ChEBI" id="CHEBI:57540"/>
        <dbReference type="ChEBI" id="CHEBI:57945"/>
        <dbReference type="EC" id="1.5.1.54"/>
    </reaction>
    <physiologicalReaction direction="right-to-left" evidence="7">
        <dbReference type="Rhea" id="RHEA:19823"/>
    </physiologicalReaction>
</comment>
<accession>A0ABT6KL13</accession>
<dbReference type="GO" id="GO:0004489">
    <property type="term" value="F:methylenetetrahydrofolate reductase [NAD(P)H] activity"/>
    <property type="evidence" value="ECO:0007669"/>
    <property type="project" value="UniProtKB-EC"/>
</dbReference>
<dbReference type="Gene3D" id="3.20.20.220">
    <property type="match status" value="1"/>
</dbReference>
<dbReference type="Pfam" id="PF02219">
    <property type="entry name" value="MTHFR"/>
    <property type="match status" value="1"/>
</dbReference>
<keyword evidence="10" id="KW-1185">Reference proteome</keyword>
<evidence type="ECO:0000256" key="3">
    <source>
        <dbReference type="ARBA" id="ARBA00006743"/>
    </source>
</evidence>
<dbReference type="SUPFAM" id="SSF51730">
    <property type="entry name" value="FAD-linked oxidoreductase"/>
    <property type="match status" value="1"/>
</dbReference>
<comment type="similarity">
    <text evidence="3 8">Belongs to the methylenetetrahydrofolate reductase family.</text>
</comment>
<evidence type="ECO:0000256" key="2">
    <source>
        <dbReference type="ARBA" id="ARBA00004777"/>
    </source>
</evidence>
<evidence type="ECO:0000256" key="6">
    <source>
        <dbReference type="ARBA" id="ARBA00023002"/>
    </source>
</evidence>
<keyword evidence="6 8" id="KW-0560">Oxidoreductase</keyword>
<evidence type="ECO:0000256" key="7">
    <source>
        <dbReference type="ARBA" id="ARBA00048628"/>
    </source>
</evidence>